<dbReference type="Pfam" id="PF13518">
    <property type="entry name" value="HTH_28"/>
    <property type="match status" value="1"/>
</dbReference>
<keyword evidence="2" id="KW-0067">ATP-binding</keyword>
<dbReference type="EMBL" id="FNCY01000003">
    <property type="protein sequence ID" value="SDH04720.1"/>
    <property type="molecule type" value="Genomic_DNA"/>
</dbReference>
<keyword evidence="3" id="KW-0805">Transcription regulation</keyword>
<dbReference type="Pfam" id="PF25601">
    <property type="entry name" value="AAA_lid_14"/>
    <property type="match status" value="1"/>
</dbReference>
<dbReference type="Gene3D" id="1.10.8.60">
    <property type="match status" value="1"/>
</dbReference>
<dbReference type="Proteomes" id="UP000198607">
    <property type="component" value="Unassembled WGS sequence"/>
</dbReference>
<dbReference type="InterPro" id="IPR002078">
    <property type="entry name" value="Sigma_54_int"/>
</dbReference>
<dbReference type="SUPFAM" id="SSF52540">
    <property type="entry name" value="P-loop containing nucleoside triphosphate hydrolases"/>
    <property type="match status" value="1"/>
</dbReference>
<sequence length="639" mass="70568">MAKIALITSDSDLFEQAGLICRELGLEQELDLYFTTLSDAPRQALQLQQAGVDVIVARGGLAMLIQAALTRTPVVEVVITGQDLARICLEAKAITGLEHPRAAFIAFDNMVTEVDVIAQLANVDVTIHRLQSDEDIPPMVDEVATLNYDVIFGGTRTVKIAKERGLKAVLLLSGALSVRNALLEAKKIALGRQIEKESAEKFKALIDYSLEAIVSIDNEKRILLINPAAAQLFSGFCDDYVGTPVGNIIDLPAIDDCLATGRTVQGEVHKLGTTWISLNIAPITVDRGVIGAFLTFQEVSRIQEAEASIRTEMLVKKFAAKYRTQDIVGKSPQLMEAKRIAGAIATTEASILIQGESGTGKELFAQSIHNQSSRRNGPFVAINCAALPPNLLESELFGYVEGAFTGATKKGKPGLFEMAHQGTLFLDEISEMDKYGQSRLLRVLQERQIMRLGGDKYIPIDVRVIAASNQNLMGLVESGVFRQDLYYRLKVLVLNLPRLSQRSGDIEHLAREFLSRYQKTYQRTIEFSDDAYDELARHNWPGNVRELMHFVERLVVTANTASITGQTVTRFLGNREYDQAGQAVSAAIVLNQVPEQTRVLSALQAHHYNIKETARALGVSRPTLYRWMRKYNIVITKAL</sequence>
<dbReference type="SUPFAM" id="SSF46689">
    <property type="entry name" value="Homeodomain-like"/>
    <property type="match status" value="1"/>
</dbReference>
<dbReference type="Pfam" id="PF00158">
    <property type="entry name" value="Sigma54_activat"/>
    <property type="match status" value="1"/>
</dbReference>
<evidence type="ECO:0000313" key="7">
    <source>
        <dbReference type="Proteomes" id="UP000198607"/>
    </source>
</evidence>
<dbReference type="CDD" id="cd00009">
    <property type="entry name" value="AAA"/>
    <property type="match status" value="1"/>
</dbReference>
<evidence type="ECO:0000259" key="5">
    <source>
        <dbReference type="PROSITE" id="PS50045"/>
    </source>
</evidence>
<dbReference type="Gene3D" id="3.40.50.2300">
    <property type="match status" value="1"/>
</dbReference>
<dbReference type="GO" id="GO:0006355">
    <property type="term" value="P:regulation of DNA-templated transcription"/>
    <property type="evidence" value="ECO:0007669"/>
    <property type="project" value="InterPro"/>
</dbReference>
<reference evidence="6 7" key="1">
    <citation type="submission" date="2016-10" db="EMBL/GenBank/DDBJ databases">
        <authorList>
            <person name="de Groot N.N."/>
        </authorList>
    </citation>
    <scope>NUCLEOTIDE SEQUENCE [LARGE SCALE GENOMIC DNA]</scope>
    <source>
        <strain evidence="6 7">DSM 5885</strain>
    </source>
</reference>
<evidence type="ECO:0000256" key="2">
    <source>
        <dbReference type="ARBA" id="ARBA00022840"/>
    </source>
</evidence>
<dbReference type="FunFam" id="3.40.50.300:FF:000006">
    <property type="entry name" value="DNA-binding transcriptional regulator NtrC"/>
    <property type="match status" value="1"/>
</dbReference>
<dbReference type="NCBIfam" id="TIGR00229">
    <property type="entry name" value="sensory_box"/>
    <property type="match status" value="1"/>
</dbReference>
<gene>
    <name evidence="6" type="ORF">SAMN05660652_01097</name>
</gene>
<evidence type="ECO:0000313" key="6">
    <source>
        <dbReference type="EMBL" id="SDH04720.1"/>
    </source>
</evidence>
<dbReference type="PRINTS" id="PR01590">
    <property type="entry name" value="HTHFIS"/>
</dbReference>
<accession>A0A1G7Z9C9</accession>
<dbReference type="SUPFAM" id="SSF159800">
    <property type="entry name" value="PrpR receptor domain-like"/>
    <property type="match status" value="1"/>
</dbReference>
<dbReference type="RefSeq" id="WP_091934949.1">
    <property type="nucleotide sequence ID" value="NZ_FNCY01000003.1"/>
</dbReference>
<dbReference type="InterPro" id="IPR027417">
    <property type="entry name" value="P-loop_NTPase"/>
</dbReference>
<dbReference type="Gene3D" id="3.30.450.20">
    <property type="entry name" value="PAS domain"/>
    <property type="match status" value="1"/>
</dbReference>
<dbReference type="InterPro" id="IPR055247">
    <property type="entry name" value="InsJ-like_HTH"/>
</dbReference>
<dbReference type="STRING" id="83767.SAMN05660652_01097"/>
<dbReference type="InterPro" id="IPR000014">
    <property type="entry name" value="PAS"/>
</dbReference>
<dbReference type="InterPro" id="IPR009057">
    <property type="entry name" value="Homeodomain-like_sf"/>
</dbReference>
<dbReference type="PROSITE" id="PS00688">
    <property type="entry name" value="SIGMA54_INTERACT_3"/>
    <property type="match status" value="1"/>
</dbReference>
<dbReference type="InterPro" id="IPR035965">
    <property type="entry name" value="PAS-like_dom_sf"/>
</dbReference>
<dbReference type="CDD" id="cd00130">
    <property type="entry name" value="PAS"/>
    <property type="match status" value="1"/>
</dbReference>
<dbReference type="Pfam" id="PF13188">
    <property type="entry name" value="PAS_8"/>
    <property type="match status" value="1"/>
</dbReference>
<keyword evidence="1" id="KW-0547">Nucleotide-binding</keyword>
<dbReference type="OrthoDB" id="9761705at2"/>
<dbReference type="SUPFAM" id="SSF55785">
    <property type="entry name" value="PYP-like sensor domain (PAS domain)"/>
    <property type="match status" value="1"/>
</dbReference>
<dbReference type="GO" id="GO:0005524">
    <property type="term" value="F:ATP binding"/>
    <property type="evidence" value="ECO:0007669"/>
    <property type="project" value="UniProtKB-KW"/>
</dbReference>
<dbReference type="SMART" id="SM00091">
    <property type="entry name" value="PAS"/>
    <property type="match status" value="1"/>
</dbReference>
<dbReference type="InterPro" id="IPR025944">
    <property type="entry name" value="Sigma_54_int_dom_CS"/>
</dbReference>
<dbReference type="Pfam" id="PF06506">
    <property type="entry name" value="PrpR_N"/>
    <property type="match status" value="1"/>
</dbReference>
<protein>
    <submittedName>
        <fullName evidence="6">PAS domain S-box-containing protein</fullName>
    </submittedName>
</protein>
<dbReference type="PROSITE" id="PS00675">
    <property type="entry name" value="SIGMA54_INTERACT_1"/>
    <property type="match status" value="1"/>
</dbReference>
<dbReference type="PANTHER" id="PTHR32071">
    <property type="entry name" value="TRANSCRIPTIONAL REGULATORY PROTEIN"/>
    <property type="match status" value="1"/>
</dbReference>
<evidence type="ECO:0000256" key="1">
    <source>
        <dbReference type="ARBA" id="ARBA00022741"/>
    </source>
</evidence>
<dbReference type="PANTHER" id="PTHR32071:SF57">
    <property type="entry name" value="C4-DICARBOXYLATE TRANSPORT TRANSCRIPTIONAL REGULATORY PROTEIN DCTD"/>
    <property type="match status" value="1"/>
</dbReference>
<dbReference type="InterPro" id="IPR025662">
    <property type="entry name" value="Sigma_54_int_dom_ATP-bd_1"/>
</dbReference>
<dbReference type="PROSITE" id="PS50045">
    <property type="entry name" value="SIGMA54_INTERACT_4"/>
    <property type="match status" value="1"/>
</dbReference>
<dbReference type="InterPro" id="IPR058031">
    <property type="entry name" value="AAA_lid_NorR"/>
</dbReference>
<dbReference type="InterPro" id="IPR003593">
    <property type="entry name" value="AAA+_ATPase"/>
</dbReference>
<proteinExistence type="predicted"/>
<dbReference type="AlphaFoldDB" id="A0A1G7Z9C9"/>
<dbReference type="GO" id="GO:0043565">
    <property type="term" value="F:sequence-specific DNA binding"/>
    <property type="evidence" value="ECO:0007669"/>
    <property type="project" value="InterPro"/>
</dbReference>
<evidence type="ECO:0000256" key="3">
    <source>
        <dbReference type="ARBA" id="ARBA00023015"/>
    </source>
</evidence>
<evidence type="ECO:0000256" key="4">
    <source>
        <dbReference type="ARBA" id="ARBA00023163"/>
    </source>
</evidence>
<dbReference type="Gene3D" id="1.10.10.60">
    <property type="entry name" value="Homeodomain-like"/>
    <property type="match status" value="1"/>
</dbReference>
<feature type="domain" description="Sigma-54 factor interaction" evidence="5">
    <location>
        <begin position="327"/>
        <end position="556"/>
    </location>
</feature>
<dbReference type="InterPro" id="IPR002197">
    <property type="entry name" value="HTH_Fis"/>
</dbReference>
<dbReference type="Gene3D" id="3.40.50.10660">
    <property type="entry name" value="PrpR receptor domain-like"/>
    <property type="match status" value="1"/>
</dbReference>
<dbReference type="SMART" id="SM00382">
    <property type="entry name" value="AAA"/>
    <property type="match status" value="1"/>
</dbReference>
<keyword evidence="7" id="KW-1185">Reference proteome</keyword>
<keyword evidence="4" id="KW-0804">Transcription</keyword>
<name>A0A1G7Z9C9_9RHOO</name>
<dbReference type="Gene3D" id="3.40.50.300">
    <property type="entry name" value="P-loop containing nucleotide triphosphate hydrolases"/>
    <property type="match status" value="1"/>
</dbReference>
<organism evidence="6 7">
    <name type="scientific">Propionivibrio dicarboxylicus</name>
    <dbReference type="NCBI Taxonomy" id="83767"/>
    <lineage>
        <taxon>Bacteria</taxon>
        <taxon>Pseudomonadati</taxon>
        <taxon>Pseudomonadota</taxon>
        <taxon>Betaproteobacteria</taxon>
        <taxon>Rhodocyclales</taxon>
        <taxon>Rhodocyclaceae</taxon>
        <taxon>Propionivibrio</taxon>
    </lineage>
</organism>
<dbReference type="InterPro" id="IPR010524">
    <property type="entry name" value="Sig_transdc_resp-reg_PrpR_N"/>
</dbReference>
<dbReference type="GO" id="GO:0000156">
    <property type="term" value="F:phosphorelay response regulator activity"/>
    <property type="evidence" value="ECO:0007669"/>
    <property type="project" value="InterPro"/>
</dbReference>